<feature type="region of interest" description="Disordered" evidence="2">
    <location>
        <begin position="123"/>
        <end position="153"/>
    </location>
</feature>
<feature type="coiled-coil region" evidence="1">
    <location>
        <begin position="274"/>
        <end position="308"/>
    </location>
</feature>
<comment type="caution">
    <text evidence="3">The sequence shown here is derived from an EMBL/GenBank/DDBJ whole genome shotgun (WGS) entry which is preliminary data.</text>
</comment>
<dbReference type="PANTHER" id="PTHR22954:SF3">
    <property type="entry name" value="PROTEIN CBG08539"/>
    <property type="match status" value="1"/>
</dbReference>
<sequence>MAEGGDRPPSRNADMQTEPVKEFPPLLDMKARKTLRTNEKRRLTNLSKRIEQHMSDLGSRTELKFLRKELSNQLEECIKAHNLYRQSFNLAETPSDDWIIQLENVTAMWYGRIDEYIRTVNRPPSTAPSNTRSIVHSNPLSVRSNPTSMHSNPLSGRSNPIFVHNNPGSAHSNAISVHNRSVSAHGIPVSIHNSSVSVHSNPASAVQSDQASFVLRNPASGAQNNPGSFAQSVHSQASSFFRGNLFRQPLDSPFNRGASLPSLDGDPSYDFEAVETLKQRLDQEKRARESLEQRFQQLQSNLRTTDEEIDRRNQLNADVLASKQEVNF</sequence>
<evidence type="ECO:0000256" key="1">
    <source>
        <dbReference type="SAM" id="Coils"/>
    </source>
</evidence>
<evidence type="ECO:0000313" key="4">
    <source>
        <dbReference type="Proteomes" id="UP000789390"/>
    </source>
</evidence>
<proteinExistence type="predicted"/>
<accession>A0A8J2RC67</accession>
<dbReference type="AlphaFoldDB" id="A0A8J2RC67"/>
<dbReference type="EMBL" id="CAKKLH010000025">
    <property type="protein sequence ID" value="CAH0099829.1"/>
    <property type="molecule type" value="Genomic_DNA"/>
</dbReference>
<evidence type="ECO:0000313" key="3">
    <source>
        <dbReference type="EMBL" id="CAH0099829.1"/>
    </source>
</evidence>
<keyword evidence="1" id="KW-0175">Coiled coil</keyword>
<dbReference type="Proteomes" id="UP000789390">
    <property type="component" value="Unassembled WGS sequence"/>
</dbReference>
<reference evidence="3" key="1">
    <citation type="submission" date="2021-11" db="EMBL/GenBank/DDBJ databases">
        <authorList>
            <person name="Schell T."/>
        </authorList>
    </citation>
    <scope>NUCLEOTIDE SEQUENCE</scope>
    <source>
        <strain evidence="3">M5</strain>
    </source>
</reference>
<keyword evidence="4" id="KW-1185">Reference proteome</keyword>
<feature type="region of interest" description="Disordered" evidence="2">
    <location>
        <begin position="1"/>
        <end position="25"/>
    </location>
</feature>
<protein>
    <submittedName>
        <fullName evidence="3">Uncharacterized protein</fullName>
    </submittedName>
</protein>
<organism evidence="3 4">
    <name type="scientific">Daphnia galeata</name>
    <dbReference type="NCBI Taxonomy" id="27404"/>
    <lineage>
        <taxon>Eukaryota</taxon>
        <taxon>Metazoa</taxon>
        <taxon>Ecdysozoa</taxon>
        <taxon>Arthropoda</taxon>
        <taxon>Crustacea</taxon>
        <taxon>Branchiopoda</taxon>
        <taxon>Diplostraca</taxon>
        <taxon>Cladocera</taxon>
        <taxon>Anomopoda</taxon>
        <taxon>Daphniidae</taxon>
        <taxon>Daphnia</taxon>
    </lineage>
</organism>
<name>A0A8J2RC67_9CRUS</name>
<gene>
    <name evidence="3" type="ORF">DGAL_LOCUS1987</name>
</gene>
<evidence type="ECO:0000256" key="2">
    <source>
        <dbReference type="SAM" id="MobiDB-lite"/>
    </source>
</evidence>
<dbReference type="PANTHER" id="PTHR22954">
    <property type="entry name" value="RETROVIRAL PROTEASE-RELATED"/>
    <property type="match status" value="1"/>
</dbReference>